<dbReference type="Proteomes" id="UP000537989">
    <property type="component" value="Unassembled WGS sequence"/>
</dbReference>
<accession>A0AAN5Z8Y4</accession>
<name>A0AAN5Z8Y4_FUSAU</name>
<comment type="caution">
    <text evidence="1">The sequence shown here is derived from an EMBL/GenBank/DDBJ whole genome shotgun (WGS) entry which is preliminary data.</text>
</comment>
<dbReference type="AlphaFoldDB" id="A0AAN5Z8Y4"/>
<dbReference type="EMBL" id="JAAMOD010000164">
    <property type="protein sequence ID" value="KAF5237097.1"/>
    <property type="molecule type" value="Genomic_DNA"/>
</dbReference>
<evidence type="ECO:0000313" key="1">
    <source>
        <dbReference type="EMBL" id="KAF5237097.1"/>
    </source>
</evidence>
<keyword evidence="2" id="KW-1185">Reference proteome</keyword>
<organism evidence="1 2">
    <name type="scientific">Fusarium austroamericanum</name>
    <dbReference type="NCBI Taxonomy" id="282268"/>
    <lineage>
        <taxon>Eukaryota</taxon>
        <taxon>Fungi</taxon>
        <taxon>Dikarya</taxon>
        <taxon>Ascomycota</taxon>
        <taxon>Pezizomycotina</taxon>
        <taxon>Sordariomycetes</taxon>
        <taxon>Hypocreomycetidae</taxon>
        <taxon>Hypocreales</taxon>
        <taxon>Nectriaceae</taxon>
        <taxon>Fusarium</taxon>
    </lineage>
</organism>
<sequence>MGHAIILRECRQQHQLKLNAMLKDSNNSQERWDELKDADPPYLGRWGFTIYRTYYGPGSDENWDTLLKKAKEETFEALLEEDHDDIAAKICPLFQLDARSDPALLDGLSLGDLCKIYHDKVGGEPMPWYRSPVFLAAEEHVLNDIGEGNLIVKYVDADEPPREEVPLRTNTTEAWWGWSRMELRQIFELWSGLVVMGIRFWMCSAVHQADLDDMIWEGNDAG</sequence>
<reference evidence="1 2" key="1">
    <citation type="submission" date="2020-02" db="EMBL/GenBank/DDBJ databases">
        <title>Identification and distribution of gene clusters putatively required for synthesis of sphingolipid metabolism inhibitors in phylogenetically diverse species of the filamentous fungus Fusarium.</title>
        <authorList>
            <person name="Kim H.-S."/>
            <person name="Busman M."/>
            <person name="Brown D.W."/>
            <person name="Divon H."/>
            <person name="Uhlig S."/>
            <person name="Proctor R.H."/>
        </authorList>
    </citation>
    <scope>NUCLEOTIDE SEQUENCE [LARGE SCALE GENOMIC DNA]</scope>
    <source>
        <strain evidence="1 2">NRRL 2903</strain>
    </source>
</reference>
<proteinExistence type="predicted"/>
<gene>
    <name evidence="1" type="ORF">FAUST_6237</name>
</gene>
<evidence type="ECO:0000313" key="2">
    <source>
        <dbReference type="Proteomes" id="UP000537989"/>
    </source>
</evidence>
<protein>
    <submittedName>
        <fullName evidence="1">Uncharacterized protein</fullName>
    </submittedName>
</protein>